<dbReference type="EMBL" id="BQNB010020755">
    <property type="protein sequence ID" value="GJT99273.1"/>
    <property type="molecule type" value="Genomic_DNA"/>
</dbReference>
<feature type="coiled-coil region" evidence="1">
    <location>
        <begin position="140"/>
        <end position="167"/>
    </location>
</feature>
<reference evidence="4" key="1">
    <citation type="journal article" date="2022" name="Int. J. Mol. Sci.">
        <title>Draft Genome of Tanacetum Coccineum: Genomic Comparison of Closely Related Tanacetum-Family Plants.</title>
        <authorList>
            <person name="Yamashiro T."/>
            <person name="Shiraishi A."/>
            <person name="Nakayama K."/>
            <person name="Satake H."/>
        </authorList>
    </citation>
    <scope>NUCLEOTIDE SEQUENCE</scope>
</reference>
<organism evidence="4 5">
    <name type="scientific">Tanacetum coccineum</name>
    <dbReference type="NCBI Taxonomy" id="301880"/>
    <lineage>
        <taxon>Eukaryota</taxon>
        <taxon>Viridiplantae</taxon>
        <taxon>Streptophyta</taxon>
        <taxon>Embryophyta</taxon>
        <taxon>Tracheophyta</taxon>
        <taxon>Spermatophyta</taxon>
        <taxon>Magnoliopsida</taxon>
        <taxon>eudicotyledons</taxon>
        <taxon>Gunneridae</taxon>
        <taxon>Pentapetalae</taxon>
        <taxon>asterids</taxon>
        <taxon>campanulids</taxon>
        <taxon>Asterales</taxon>
        <taxon>Asteraceae</taxon>
        <taxon>Asteroideae</taxon>
        <taxon>Anthemideae</taxon>
        <taxon>Anthemidinae</taxon>
        <taxon>Tanacetum</taxon>
    </lineage>
</organism>
<keyword evidence="5" id="KW-1185">Reference proteome</keyword>
<comment type="caution">
    <text evidence="4">The sequence shown here is derived from an EMBL/GenBank/DDBJ whole genome shotgun (WGS) entry which is preliminary data.</text>
</comment>
<feature type="transmembrane region" description="Helical" evidence="3">
    <location>
        <begin position="25"/>
        <end position="45"/>
    </location>
</feature>
<keyword evidence="1" id="KW-0175">Coiled coil</keyword>
<feature type="region of interest" description="Disordered" evidence="2">
    <location>
        <begin position="98"/>
        <end position="134"/>
    </location>
</feature>
<protein>
    <submittedName>
        <fullName evidence="4">Uncharacterized protein</fullName>
    </submittedName>
</protein>
<keyword evidence="3" id="KW-0472">Membrane</keyword>
<feature type="compositionally biased region" description="Polar residues" evidence="2">
    <location>
        <begin position="98"/>
        <end position="125"/>
    </location>
</feature>
<gene>
    <name evidence="4" type="ORF">Tco_1094791</name>
</gene>
<sequence>MELHDVSYGIEYVARPLLLFFSSEINFLLGLLKWTYALYLLGLLVSAGMDTLDNTEYEPEDQELEVRYLYMEKIQEVTPDAAENYGPIFDVEPLQKQPESVNDTYPDEQGNTNITTDSLDMSNNGGEADQDDDDDLARERDLLASLIEKLKCEIDESKDRNKFLKKFQAELDRYHDVNYASKVEIECAKAKGELISYRMSSEKSFNEYT</sequence>
<reference evidence="4" key="2">
    <citation type="submission" date="2022-01" db="EMBL/GenBank/DDBJ databases">
        <authorList>
            <person name="Yamashiro T."/>
            <person name="Shiraishi A."/>
            <person name="Satake H."/>
            <person name="Nakayama K."/>
        </authorList>
    </citation>
    <scope>NUCLEOTIDE SEQUENCE</scope>
</reference>
<evidence type="ECO:0000256" key="1">
    <source>
        <dbReference type="SAM" id="Coils"/>
    </source>
</evidence>
<keyword evidence="3" id="KW-0812">Transmembrane</keyword>
<proteinExistence type="predicted"/>
<evidence type="ECO:0000256" key="3">
    <source>
        <dbReference type="SAM" id="Phobius"/>
    </source>
</evidence>
<name>A0ABQ5IGI3_9ASTR</name>
<evidence type="ECO:0000313" key="4">
    <source>
        <dbReference type="EMBL" id="GJT99273.1"/>
    </source>
</evidence>
<dbReference type="Proteomes" id="UP001151760">
    <property type="component" value="Unassembled WGS sequence"/>
</dbReference>
<accession>A0ABQ5IGI3</accession>
<evidence type="ECO:0000313" key="5">
    <source>
        <dbReference type="Proteomes" id="UP001151760"/>
    </source>
</evidence>
<keyword evidence="3" id="KW-1133">Transmembrane helix</keyword>
<evidence type="ECO:0000256" key="2">
    <source>
        <dbReference type="SAM" id="MobiDB-lite"/>
    </source>
</evidence>